<keyword evidence="5" id="KW-0809">Transit peptide</keyword>
<dbReference type="Pfam" id="PF20791">
    <property type="entry name" value="Acyl-ACP_TE_C"/>
    <property type="match status" value="1"/>
</dbReference>
<name>A0A174CGC6_9FIRM</name>
<accession>A0A174CGC6</accession>
<evidence type="ECO:0000256" key="7">
    <source>
        <dbReference type="ARBA" id="ARBA00023160"/>
    </source>
</evidence>
<dbReference type="Pfam" id="PF01643">
    <property type="entry name" value="Acyl-ACP_TE"/>
    <property type="match status" value="1"/>
</dbReference>
<dbReference type="GO" id="GO:0016297">
    <property type="term" value="F:fatty acyl-[ACP] hydrolase activity"/>
    <property type="evidence" value="ECO:0007669"/>
    <property type="project" value="InterPro"/>
</dbReference>
<dbReference type="CDD" id="cd00586">
    <property type="entry name" value="4HBT"/>
    <property type="match status" value="1"/>
</dbReference>
<evidence type="ECO:0000256" key="5">
    <source>
        <dbReference type="ARBA" id="ARBA00022946"/>
    </source>
</evidence>
<dbReference type="InterPro" id="IPR002864">
    <property type="entry name" value="Acyl-ACP_thioesterase_NHD"/>
</dbReference>
<protein>
    <submittedName>
        <fullName evidence="10">Acyl-ACP thioesterase</fullName>
    </submittedName>
</protein>
<evidence type="ECO:0000313" key="11">
    <source>
        <dbReference type="Proteomes" id="UP000095447"/>
    </source>
</evidence>
<dbReference type="EMBL" id="CYZA01000010">
    <property type="protein sequence ID" value="CUO11239.1"/>
    <property type="molecule type" value="Genomic_DNA"/>
</dbReference>
<dbReference type="PANTHER" id="PTHR31727">
    <property type="entry name" value="OLEOYL-ACYL CARRIER PROTEIN THIOESTERASE 1, CHLOROPLASTIC"/>
    <property type="match status" value="1"/>
</dbReference>
<keyword evidence="3" id="KW-0378">Hydrolase</keyword>
<gene>
    <name evidence="10" type="ORF">ERS852395_02111</name>
</gene>
<dbReference type="GO" id="GO:0000036">
    <property type="term" value="F:acyl carrier activity"/>
    <property type="evidence" value="ECO:0007669"/>
    <property type="project" value="TreeGrafter"/>
</dbReference>
<evidence type="ECO:0000256" key="3">
    <source>
        <dbReference type="ARBA" id="ARBA00022801"/>
    </source>
</evidence>
<keyword evidence="2" id="KW-0444">Lipid biosynthesis</keyword>
<reference evidence="10 11" key="1">
    <citation type="submission" date="2015-09" db="EMBL/GenBank/DDBJ databases">
        <authorList>
            <consortium name="Pathogen Informatics"/>
        </authorList>
    </citation>
    <scope>NUCLEOTIDE SEQUENCE [LARGE SCALE GENOMIC DNA]</scope>
    <source>
        <strain evidence="10 11">2789STDY5608838</strain>
    </source>
</reference>
<dbReference type="Proteomes" id="UP000095447">
    <property type="component" value="Unassembled WGS sequence"/>
</dbReference>
<evidence type="ECO:0000256" key="1">
    <source>
        <dbReference type="ARBA" id="ARBA00006500"/>
    </source>
</evidence>
<evidence type="ECO:0000256" key="4">
    <source>
        <dbReference type="ARBA" id="ARBA00022832"/>
    </source>
</evidence>
<evidence type="ECO:0000259" key="9">
    <source>
        <dbReference type="Pfam" id="PF20791"/>
    </source>
</evidence>
<organism evidence="10 11">
    <name type="scientific">Blautia obeum</name>
    <dbReference type="NCBI Taxonomy" id="40520"/>
    <lineage>
        <taxon>Bacteria</taxon>
        <taxon>Bacillati</taxon>
        <taxon>Bacillota</taxon>
        <taxon>Clostridia</taxon>
        <taxon>Lachnospirales</taxon>
        <taxon>Lachnospiraceae</taxon>
        <taxon>Blautia</taxon>
    </lineage>
</organism>
<evidence type="ECO:0000259" key="8">
    <source>
        <dbReference type="Pfam" id="PF01643"/>
    </source>
</evidence>
<evidence type="ECO:0000256" key="2">
    <source>
        <dbReference type="ARBA" id="ARBA00022516"/>
    </source>
</evidence>
<dbReference type="RefSeq" id="WP_055053593.1">
    <property type="nucleotide sequence ID" value="NZ_CYZA01000010.1"/>
</dbReference>
<sequence length="236" mass="26850">MNYSFNSRVRYSETGENGKLTLPGVLNYFQDCCTFHAESVGLGGDVLKARDRAWVLSSWQVIVDEYPAMGTEIRITTAPYNFKGFMGMRNFTIETMDGKKLAWANSNWTHLAISTGIPVRLTPADTDNYILGEKLEMDYAPRKIKLPDDMTSQESFTVQKHHLDTNHHVNNCQYICMAEDFLPEDFKVYQMRAEYKMQAKLGDIICPKAKAETGKVIVSLDDTDGKAYAIIEFQQK</sequence>
<dbReference type="InterPro" id="IPR049427">
    <property type="entry name" value="Acyl-ACP_TE_C"/>
</dbReference>
<keyword evidence="6" id="KW-0443">Lipid metabolism</keyword>
<feature type="domain" description="Acyl-ACP thioesterase N-terminal hotdog" evidence="8">
    <location>
        <begin position="5"/>
        <end position="121"/>
    </location>
</feature>
<dbReference type="InterPro" id="IPR045023">
    <property type="entry name" value="FATA/B"/>
</dbReference>
<dbReference type="PANTHER" id="PTHR31727:SF6">
    <property type="entry name" value="OLEOYL-ACYL CARRIER PROTEIN THIOESTERASE 1, CHLOROPLASTIC"/>
    <property type="match status" value="1"/>
</dbReference>
<dbReference type="Gene3D" id="3.10.129.10">
    <property type="entry name" value="Hotdog Thioesterase"/>
    <property type="match status" value="1"/>
</dbReference>
<comment type="similarity">
    <text evidence="1">Belongs to the acyl-ACP thioesterase family.</text>
</comment>
<evidence type="ECO:0000313" key="10">
    <source>
        <dbReference type="EMBL" id="CUO11239.1"/>
    </source>
</evidence>
<keyword evidence="4" id="KW-0276">Fatty acid metabolism</keyword>
<proteinExistence type="inferred from homology"/>
<dbReference type="AlphaFoldDB" id="A0A174CGC6"/>
<feature type="domain" description="Acyl-ACP thioesterase-like C-terminal" evidence="9">
    <location>
        <begin position="150"/>
        <end position="206"/>
    </location>
</feature>
<keyword evidence="7" id="KW-0275">Fatty acid biosynthesis</keyword>
<dbReference type="InterPro" id="IPR029069">
    <property type="entry name" value="HotDog_dom_sf"/>
</dbReference>
<evidence type="ECO:0000256" key="6">
    <source>
        <dbReference type="ARBA" id="ARBA00023098"/>
    </source>
</evidence>
<dbReference type="SUPFAM" id="SSF54637">
    <property type="entry name" value="Thioesterase/thiol ester dehydrase-isomerase"/>
    <property type="match status" value="2"/>
</dbReference>